<dbReference type="PANTHER" id="PTHR36478:SF10">
    <property type="entry name" value="ELYS-LIKE DOMAIN-CONTAINING PROTEIN"/>
    <property type="match status" value="1"/>
</dbReference>
<evidence type="ECO:0000313" key="1">
    <source>
        <dbReference type="EMBL" id="CAL4960550.1"/>
    </source>
</evidence>
<evidence type="ECO:0000313" key="2">
    <source>
        <dbReference type="Proteomes" id="UP001497457"/>
    </source>
</evidence>
<accession>A0ABC8ZEW2</accession>
<name>A0ABC8ZEW2_9POAL</name>
<sequence>MPIVTECGEGSKLPTSSEEYPCVRRLRHRRLLTLLCHQGFESALRSMAGETDAFFSVSHLRRYVERGQWKDAFEYLLRFLPPGLHSLSLEAQVLRRFLVAHMALANILAGTKDGDVLAENYKKYRNHGSSVCNGIIRLRSIMLTALHAKRQLSDSLDWECVWRKASEIVNDLAYRAAELKDMVLKPGGPMKPHNVLLIGFSSRSRCVHKKQSRWPRASALAQGYLQKRRSLLSSRHSQESCDVLLNKAMDMVADAVDKSLKAGKCSEFHVEHPLQPNGTEGATPLIPQTKVGTFAGPARTPGMPPVTNAGATPLIPQTKVGTFTGPARTPGMPPVTNAGATPLIPQTKVGTFAGPARTPGMPPVTNAGASVAPISWTMFGTSAGPANNSGMLLVSNAVKLTNLGASIAPVSQARFGTLAGPAKKHGMPSVSNAGCVPVLGGPFLGTVFASPVGTVFGGSPSHGTNSEIPLMTNEGATPVSQSMFDTLASSATNSGMPSVANAGVSPVSQAMFHILAGSATNSGIPFVSSAGYATNSGITPMANAGLFCIASTSSTSCV</sequence>
<reference evidence="1" key="1">
    <citation type="submission" date="2024-10" db="EMBL/GenBank/DDBJ databases">
        <authorList>
            <person name="Ryan C."/>
        </authorList>
    </citation>
    <scope>NUCLEOTIDE SEQUENCE [LARGE SCALE GENOMIC DNA]</scope>
</reference>
<dbReference type="AlphaFoldDB" id="A0ABC8ZEW2"/>
<dbReference type="PANTHER" id="PTHR36478">
    <property type="entry name" value="OS04G0614237 PROTEIN-RELATED"/>
    <property type="match status" value="1"/>
</dbReference>
<organism evidence="1 2">
    <name type="scientific">Urochloa decumbens</name>
    <dbReference type="NCBI Taxonomy" id="240449"/>
    <lineage>
        <taxon>Eukaryota</taxon>
        <taxon>Viridiplantae</taxon>
        <taxon>Streptophyta</taxon>
        <taxon>Embryophyta</taxon>
        <taxon>Tracheophyta</taxon>
        <taxon>Spermatophyta</taxon>
        <taxon>Magnoliopsida</taxon>
        <taxon>Liliopsida</taxon>
        <taxon>Poales</taxon>
        <taxon>Poaceae</taxon>
        <taxon>PACMAD clade</taxon>
        <taxon>Panicoideae</taxon>
        <taxon>Panicodae</taxon>
        <taxon>Paniceae</taxon>
        <taxon>Melinidinae</taxon>
        <taxon>Urochloa</taxon>
    </lineage>
</organism>
<proteinExistence type="predicted"/>
<keyword evidence="2" id="KW-1185">Reference proteome</keyword>
<gene>
    <name evidence="1" type="ORF">URODEC1_LOCUS44467</name>
</gene>
<dbReference type="EMBL" id="OZ075129">
    <property type="protein sequence ID" value="CAL4960550.1"/>
    <property type="molecule type" value="Genomic_DNA"/>
</dbReference>
<dbReference type="Proteomes" id="UP001497457">
    <property type="component" value="Chromosome 19rd"/>
</dbReference>
<protein>
    <submittedName>
        <fullName evidence="1">Uncharacterized protein</fullName>
    </submittedName>
</protein>